<feature type="transmembrane region" description="Helical" evidence="2">
    <location>
        <begin position="20"/>
        <end position="41"/>
    </location>
</feature>
<name>A0A4R0JAI4_9ACTN</name>
<accession>A0A4R0JAI4</accession>
<evidence type="ECO:0000313" key="3">
    <source>
        <dbReference type="EMBL" id="TCC42947.1"/>
    </source>
</evidence>
<dbReference type="EMBL" id="SJKA01000001">
    <property type="protein sequence ID" value="TCC42947.1"/>
    <property type="molecule type" value="Genomic_DNA"/>
</dbReference>
<comment type="caution">
    <text evidence="3">The sequence shown here is derived from an EMBL/GenBank/DDBJ whole genome shotgun (WGS) entry which is preliminary data.</text>
</comment>
<dbReference type="AlphaFoldDB" id="A0A4R0JAI4"/>
<keyword evidence="4" id="KW-1185">Reference proteome</keyword>
<feature type="compositionally biased region" description="Pro residues" evidence="1">
    <location>
        <begin position="176"/>
        <end position="192"/>
    </location>
</feature>
<sequence length="214" mass="21384">MPAKASRRPPWQNPRHRRQAAAGAGVLLLGYAVLFFVALLGGPRIGAGFIPLPGGGPKPAAPIAGPQPGEPTQNVAVLPPRTTPTPAATPGALPTATAVATPLPTATMPGETQRPVGTTSTPYPTLVPGTPTPQIVETTDPTIPVATKRPPTVPTAPPTNPTTTPTARPTTSTTPTAPPPTSTTPSPPPTTPTTPDNPGGLGGILGSLLDKLGL</sequence>
<evidence type="ECO:0000256" key="1">
    <source>
        <dbReference type="SAM" id="MobiDB-lite"/>
    </source>
</evidence>
<reference evidence="3 4" key="1">
    <citation type="submission" date="2019-02" db="EMBL/GenBank/DDBJ databases">
        <title>Kribbella capetownensis sp. nov. and Kribbella speibonae sp. nov., isolated from soil.</title>
        <authorList>
            <person name="Curtis S.M."/>
            <person name="Norton I."/>
            <person name="Everest G.J."/>
            <person name="Meyers P.R."/>
        </authorList>
    </citation>
    <scope>NUCLEOTIDE SEQUENCE [LARGE SCALE GENOMIC DNA]</scope>
    <source>
        <strain evidence="3 4">DSM 27082</strain>
    </source>
</reference>
<protein>
    <submittedName>
        <fullName evidence="3">Uncharacterized protein</fullName>
    </submittedName>
</protein>
<gene>
    <name evidence="3" type="ORF">E0H50_00170</name>
</gene>
<dbReference type="RefSeq" id="WP_131283477.1">
    <property type="nucleotide sequence ID" value="NZ_SJKA01000001.1"/>
</dbReference>
<keyword evidence="2" id="KW-1133">Transmembrane helix</keyword>
<keyword evidence="2" id="KW-0812">Transmembrane</keyword>
<feature type="compositionally biased region" description="Polar residues" evidence="1">
    <location>
        <begin position="132"/>
        <end position="141"/>
    </location>
</feature>
<evidence type="ECO:0000313" key="4">
    <source>
        <dbReference type="Proteomes" id="UP000292695"/>
    </source>
</evidence>
<evidence type="ECO:0000256" key="2">
    <source>
        <dbReference type="SAM" id="Phobius"/>
    </source>
</evidence>
<keyword evidence="2" id="KW-0472">Membrane</keyword>
<organism evidence="3 4">
    <name type="scientific">Kribbella sindirgiensis</name>
    <dbReference type="NCBI Taxonomy" id="1124744"/>
    <lineage>
        <taxon>Bacteria</taxon>
        <taxon>Bacillati</taxon>
        <taxon>Actinomycetota</taxon>
        <taxon>Actinomycetes</taxon>
        <taxon>Propionibacteriales</taxon>
        <taxon>Kribbellaceae</taxon>
        <taxon>Kribbella</taxon>
    </lineage>
</organism>
<dbReference type="Proteomes" id="UP000292695">
    <property type="component" value="Unassembled WGS sequence"/>
</dbReference>
<feature type="compositionally biased region" description="Low complexity" evidence="1">
    <location>
        <begin position="161"/>
        <end position="175"/>
    </location>
</feature>
<feature type="compositionally biased region" description="Pro residues" evidence="1">
    <location>
        <begin position="151"/>
        <end position="160"/>
    </location>
</feature>
<proteinExistence type="predicted"/>
<feature type="region of interest" description="Disordered" evidence="1">
    <location>
        <begin position="105"/>
        <end position="214"/>
    </location>
</feature>